<evidence type="ECO:0000256" key="1">
    <source>
        <dbReference type="SAM" id="Phobius"/>
    </source>
</evidence>
<keyword evidence="1" id="KW-0472">Membrane</keyword>
<accession>A0A0P6XXA1</accession>
<dbReference type="AlphaFoldDB" id="A0A0P6XXA1"/>
<protein>
    <submittedName>
        <fullName evidence="2">Uncharacterized protein</fullName>
    </submittedName>
</protein>
<feature type="transmembrane region" description="Helical" evidence="1">
    <location>
        <begin position="48"/>
        <end position="67"/>
    </location>
</feature>
<proteinExistence type="predicted"/>
<dbReference type="Proteomes" id="UP000050501">
    <property type="component" value="Unassembled WGS sequence"/>
</dbReference>
<organism evidence="2 3">
    <name type="scientific">Levilinea saccharolytica</name>
    <dbReference type="NCBI Taxonomy" id="229921"/>
    <lineage>
        <taxon>Bacteria</taxon>
        <taxon>Bacillati</taxon>
        <taxon>Chloroflexota</taxon>
        <taxon>Anaerolineae</taxon>
        <taxon>Anaerolineales</taxon>
        <taxon>Anaerolineaceae</taxon>
        <taxon>Levilinea</taxon>
    </lineage>
</organism>
<name>A0A0P6XXA1_9CHLR</name>
<dbReference type="RefSeq" id="WP_160318421.1">
    <property type="nucleotide sequence ID" value="NZ_LGCM01000041.1"/>
</dbReference>
<evidence type="ECO:0000313" key="2">
    <source>
        <dbReference type="EMBL" id="KPL80485.1"/>
    </source>
</evidence>
<gene>
    <name evidence="2" type="ORF">ADN01_11920</name>
</gene>
<reference evidence="2 3" key="1">
    <citation type="submission" date="2015-07" db="EMBL/GenBank/DDBJ databases">
        <title>Genome sequence of Levilinea saccharolytica DSM 16555.</title>
        <authorList>
            <person name="Hemp J."/>
            <person name="Ward L.M."/>
            <person name="Pace L.A."/>
            <person name="Fischer W.W."/>
        </authorList>
    </citation>
    <scope>NUCLEOTIDE SEQUENCE [LARGE SCALE GENOMIC DNA]</scope>
    <source>
        <strain evidence="2 3">KIBI-1</strain>
    </source>
</reference>
<evidence type="ECO:0000313" key="3">
    <source>
        <dbReference type="Proteomes" id="UP000050501"/>
    </source>
</evidence>
<keyword evidence="1" id="KW-0812">Transmembrane</keyword>
<feature type="non-terminal residue" evidence="2">
    <location>
        <position position="1"/>
    </location>
</feature>
<dbReference type="EMBL" id="LGCM01000041">
    <property type="protein sequence ID" value="KPL80485.1"/>
    <property type="molecule type" value="Genomic_DNA"/>
</dbReference>
<comment type="caution">
    <text evidence="2">The sequence shown here is derived from an EMBL/GenBank/DDBJ whole genome shotgun (WGS) entry which is preliminary data.</text>
</comment>
<keyword evidence="3" id="KW-1185">Reference proteome</keyword>
<keyword evidence="1" id="KW-1133">Transmembrane helix</keyword>
<sequence length="72" mass="7931">SGFAAPLAGIHPLTDTDEALQANTADYRLVRIRRSAARTGPGGPGELAWLWPLMVFFLAPLTLYLLLTRPRR</sequence>
<dbReference type="PATRIC" id="fig|229921.5.peg.3155"/>